<organism evidence="3 4">
    <name type="scientific">Sphingobacterium nematocida</name>
    <dbReference type="NCBI Taxonomy" id="1513896"/>
    <lineage>
        <taxon>Bacteria</taxon>
        <taxon>Pseudomonadati</taxon>
        <taxon>Bacteroidota</taxon>
        <taxon>Sphingobacteriia</taxon>
        <taxon>Sphingobacteriales</taxon>
        <taxon>Sphingobacteriaceae</taxon>
        <taxon>Sphingobacterium</taxon>
    </lineage>
</organism>
<dbReference type="InterPro" id="IPR006015">
    <property type="entry name" value="Universal_stress_UspA"/>
</dbReference>
<evidence type="ECO:0000313" key="4">
    <source>
        <dbReference type="Proteomes" id="UP000190150"/>
    </source>
</evidence>
<feature type="domain" description="UspA" evidence="2">
    <location>
        <begin position="220"/>
        <end position="271"/>
    </location>
</feature>
<dbReference type="AlphaFoldDB" id="A0A1T5FVD3"/>
<name>A0A1T5FVD3_9SPHI</name>
<sequence length="282" mass="31798">MIKKIIVPTDFSDNALTATKYACKLAVQNNYAIHLFHCYTSNSALFEEEKENNETNIPLLKADVLILELKESLQKEYPLLRFETTCTSGLIAEVLPTIAVAPQYALIVMGTTGTGKGKSIVWGSNTSSITTRAKVPVIAIPNNTDSFALQNVGMLTNFKAEELDTLKEYLTLVAPIENLDIIHVFRDSKDASEIEQHLDTWSFNIKNLDGTENVRSLAQPIHIQDENLDSIPEVINHIIKENNYDMLVVTKTRKSFFERLFRTSVSKEIVLDLERPTFFDNN</sequence>
<dbReference type="OrthoDB" id="9788959at2"/>
<dbReference type="InterPro" id="IPR006016">
    <property type="entry name" value="UspA"/>
</dbReference>
<protein>
    <submittedName>
        <fullName evidence="3">Nucleotide-binding universal stress protein, UspA family</fullName>
    </submittedName>
</protein>
<dbReference type="PANTHER" id="PTHR46268:SF6">
    <property type="entry name" value="UNIVERSAL STRESS PROTEIN UP12"/>
    <property type="match status" value="1"/>
</dbReference>
<dbReference type="Pfam" id="PF00582">
    <property type="entry name" value="Usp"/>
    <property type="match status" value="2"/>
</dbReference>
<dbReference type="PANTHER" id="PTHR46268">
    <property type="entry name" value="STRESS RESPONSE PROTEIN NHAX"/>
    <property type="match status" value="1"/>
</dbReference>
<dbReference type="Gene3D" id="3.40.50.620">
    <property type="entry name" value="HUPs"/>
    <property type="match status" value="2"/>
</dbReference>
<dbReference type="EMBL" id="FUZF01000019">
    <property type="protein sequence ID" value="SKC00153.1"/>
    <property type="molecule type" value="Genomic_DNA"/>
</dbReference>
<dbReference type="CDD" id="cd00293">
    <property type="entry name" value="USP-like"/>
    <property type="match status" value="1"/>
</dbReference>
<dbReference type="Proteomes" id="UP000190150">
    <property type="component" value="Unassembled WGS sequence"/>
</dbReference>
<dbReference type="STRING" id="1513896.SAMN05660841_03550"/>
<evidence type="ECO:0000256" key="1">
    <source>
        <dbReference type="ARBA" id="ARBA00008791"/>
    </source>
</evidence>
<accession>A0A1T5FVD3</accession>
<evidence type="ECO:0000313" key="3">
    <source>
        <dbReference type="EMBL" id="SKC00153.1"/>
    </source>
</evidence>
<reference evidence="4" key="1">
    <citation type="submission" date="2017-02" db="EMBL/GenBank/DDBJ databases">
        <authorList>
            <person name="Varghese N."/>
            <person name="Submissions S."/>
        </authorList>
    </citation>
    <scope>NUCLEOTIDE SEQUENCE [LARGE SCALE GENOMIC DNA]</scope>
    <source>
        <strain evidence="4">DSM 24091</strain>
    </source>
</reference>
<dbReference type="SUPFAM" id="SSF52402">
    <property type="entry name" value="Adenine nucleotide alpha hydrolases-like"/>
    <property type="match status" value="2"/>
</dbReference>
<comment type="similarity">
    <text evidence="1">Belongs to the universal stress protein A family.</text>
</comment>
<feature type="domain" description="UspA" evidence="2">
    <location>
        <begin position="1"/>
        <end position="141"/>
    </location>
</feature>
<keyword evidence="4" id="KW-1185">Reference proteome</keyword>
<evidence type="ECO:0000259" key="2">
    <source>
        <dbReference type="Pfam" id="PF00582"/>
    </source>
</evidence>
<dbReference type="PRINTS" id="PR01438">
    <property type="entry name" value="UNVRSLSTRESS"/>
</dbReference>
<dbReference type="InterPro" id="IPR014729">
    <property type="entry name" value="Rossmann-like_a/b/a_fold"/>
</dbReference>
<gene>
    <name evidence="3" type="ORF">SAMN05660841_03550</name>
</gene>
<proteinExistence type="inferred from homology"/>
<dbReference type="RefSeq" id="WP_079645140.1">
    <property type="nucleotide sequence ID" value="NZ_FUZF01000019.1"/>
</dbReference>